<organism evidence="2 3">
    <name type="scientific">Marilutibacter maris</name>
    <dbReference type="NCBI Taxonomy" id="1605891"/>
    <lineage>
        <taxon>Bacteria</taxon>
        <taxon>Pseudomonadati</taxon>
        <taxon>Pseudomonadota</taxon>
        <taxon>Gammaproteobacteria</taxon>
        <taxon>Lysobacterales</taxon>
        <taxon>Lysobacteraceae</taxon>
        <taxon>Marilutibacter</taxon>
    </lineage>
</organism>
<protein>
    <submittedName>
        <fullName evidence="2">Uncharacterized protein</fullName>
    </submittedName>
</protein>
<evidence type="ECO:0000313" key="2">
    <source>
        <dbReference type="EMBL" id="AWV06948.1"/>
    </source>
</evidence>
<sequence>MASWFTVMAPLLPELIRAARPIFTRNAEPSQVPKQIAELQDAVLHNDHSIKTVAREMEQTLSALTQASQELETTLHGLRHSQVQLERRLRRANTVAVVAVTAALLAFAVTAYALAR</sequence>
<keyword evidence="1" id="KW-0812">Transmembrane</keyword>
<dbReference type="RefSeq" id="WP_111266074.1">
    <property type="nucleotide sequence ID" value="NZ_CP029843.1"/>
</dbReference>
<evidence type="ECO:0000256" key="1">
    <source>
        <dbReference type="SAM" id="Phobius"/>
    </source>
</evidence>
<name>A0A2U9T8S8_9GAMM</name>
<dbReference type="KEGG" id="lmb:C9I47_1243"/>
<keyword evidence="1" id="KW-1133">Transmembrane helix</keyword>
<dbReference type="AlphaFoldDB" id="A0A2U9T8S8"/>
<keyword evidence="1" id="KW-0472">Membrane</keyword>
<proteinExistence type="predicted"/>
<keyword evidence="3" id="KW-1185">Reference proteome</keyword>
<reference evidence="2 3" key="1">
    <citation type="submission" date="2018-05" db="EMBL/GenBank/DDBJ databases">
        <title>The complete genome of Lysobacter maris HZ9B, a marine bacterium antagonistic against terrestrial plant pathogens.</title>
        <authorList>
            <person name="Zhang X.-Q."/>
        </authorList>
    </citation>
    <scope>NUCLEOTIDE SEQUENCE [LARGE SCALE GENOMIC DNA]</scope>
    <source>
        <strain evidence="2 3">HZ9B</strain>
    </source>
</reference>
<accession>A0A2U9T8S8</accession>
<feature type="transmembrane region" description="Helical" evidence="1">
    <location>
        <begin position="95"/>
        <end position="115"/>
    </location>
</feature>
<gene>
    <name evidence="2" type="ORF">C9I47_1243</name>
</gene>
<dbReference type="EMBL" id="CP029843">
    <property type="protein sequence ID" value="AWV06948.1"/>
    <property type="molecule type" value="Genomic_DNA"/>
</dbReference>
<dbReference type="Proteomes" id="UP000249447">
    <property type="component" value="Chromosome"/>
</dbReference>
<dbReference type="OrthoDB" id="5975772at2"/>
<evidence type="ECO:0000313" key="3">
    <source>
        <dbReference type="Proteomes" id="UP000249447"/>
    </source>
</evidence>